<dbReference type="EMBL" id="JALBUF010000017">
    <property type="protein sequence ID" value="MCI0184560.1"/>
    <property type="molecule type" value="Genomic_DNA"/>
</dbReference>
<comment type="caution">
    <text evidence="2">The sequence shown here is derived from an EMBL/GenBank/DDBJ whole genome shotgun (WGS) entry which is preliminary data.</text>
</comment>
<dbReference type="RefSeq" id="WP_241716347.1">
    <property type="nucleotide sequence ID" value="NZ_JALBUF010000017.1"/>
</dbReference>
<keyword evidence="1" id="KW-1133">Transmembrane helix</keyword>
<evidence type="ECO:0000313" key="2">
    <source>
        <dbReference type="EMBL" id="MCI0184560.1"/>
    </source>
</evidence>
<accession>A0A9X1VB89</accession>
<feature type="transmembrane region" description="Helical" evidence="1">
    <location>
        <begin position="82"/>
        <end position="103"/>
    </location>
</feature>
<gene>
    <name evidence="2" type="ORF">MM817_02857</name>
</gene>
<keyword evidence="1" id="KW-0472">Membrane</keyword>
<evidence type="ECO:0000313" key="3">
    <source>
        <dbReference type="Proteomes" id="UP001139263"/>
    </source>
</evidence>
<organism evidence="2 3">
    <name type="scientific">Sulfoacidibacillus ferrooxidans</name>
    <dbReference type="NCBI Taxonomy" id="2005001"/>
    <lineage>
        <taxon>Bacteria</taxon>
        <taxon>Bacillati</taxon>
        <taxon>Bacillota</taxon>
        <taxon>Bacilli</taxon>
        <taxon>Bacillales</taxon>
        <taxon>Alicyclobacillaceae</taxon>
        <taxon>Sulfoacidibacillus</taxon>
    </lineage>
</organism>
<keyword evidence="3" id="KW-1185">Reference proteome</keyword>
<reference evidence="2" key="1">
    <citation type="submission" date="2022-03" db="EMBL/GenBank/DDBJ databases">
        <title>Draft Genome Sequence of Firmicute Strain S0AB, a Heterotrophic Iron/Sulfur-Oxidizing Extreme Acidophile.</title>
        <authorList>
            <person name="Vergara E."/>
            <person name="Pakostova E."/>
            <person name="Johnson D.B."/>
            <person name="Holmes D.S."/>
        </authorList>
    </citation>
    <scope>NUCLEOTIDE SEQUENCE</scope>
    <source>
        <strain evidence="2">S0AB</strain>
    </source>
</reference>
<protein>
    <submittedName>
        <fullName evidence="2">Uncharacterized protein</fullName>
    </submittedName>
</protein>
<sequence>MLSAMIFVIGIFAGMMLLALIKSRNMNLSWKIVQPFLLPAVMILVALYLIVMNWSIFVHAPSIGSWHALQTVLLKNPANETVILFGVFFGLLGILSYVIRIPLSNWQQIKLFGLFEATRVKEEAKDQFQAFRKLEWDRMTALGTMASELGIRIVQERMAGLDLDAESVLNTLCEAIVNCYDIDEMKASISTGHFDRIRTIELSLPSLVEEAIRIPQVVPVRGNWGSAMVVPICFGNANYVVWFHSINYTFTETDTAFVEAMVNILESNFERALIQEYIEEVGATDEP</sequence>
<evidence type="ECO:0000256" key="1">
    <source>
        <dbReference type="SAM" id="Phobius"/>
    </source>
</evidence>
<name>A0A9X1VB89_9BACL</name>
<dbReference type="AlphaFoldDB" id="A0A9X1VB89"/>
<keyword evidence="1" id="KW-0812">Transmembrane</keyword>
<dbReference type="Proteomes" id="UP001139263">
    <property type="component" value="Unassembled WGS sequence"/>
</dbReference>
<proteinExistence type="predicted"/>
<feature type="transmembrane region" description="Helical" evidence="1">
    <location>
        <begin position="36"/>
        <end position="57"/>
    </location>
</feature>
<feature type="transmembrane region" description="Helical" evidence="1">
    <location>
        <begin position="6"/>
        <end position="24"/>
    </location>
</feature>